<keyword evidence="2" id="KW-1185">Reference proteome</keyword>
<evidence type="ECO:0000313" key="2">
    <source>
        <dbReference type="Proteomes" id="UP001218218"/>
    </source>
</evidence>
<protein>
    <submittedName>
        <fullName evidence="1">Uncharacterized protein</fullName>
    </submittedName>
</protein>
<dbReference type="EMBL" id="JARIHO010000039">
    <property type="protein sequence ID" value="KAJ7328490.1"/>
    <property type="molecule type" value="Genomic_DNA"/>
</dbReference>
<organism evidence="1 2">
    <name type="scientific">Mycena albidolilacea</name>
    <dbReference type="NCBI Taxonomy" id="1033008"/>
    <lineage>
        <taxon>Eukaryota</taxon>
        <taxon>Fungi</taxon>
        <taxon>Dikarya</taxon>
        <taxon>Basidiomycota</taxon>
        <taxon>Agaricomycotina</taxon>
        <taxon>Agaricomycetes</taxon>
        <taxon>Agaricomycetidae</taxon>
        <taxon>Agaricales</taxon>
        <taxon>Marasmiineae</taxon>
        <taxon>Mycenaceae</taxon>
        <taxon>Mycena</taxon>
    </lineage>
</organism>
<proteinExistence type="predicted"/>
<gene>
    <name evidence="1" type="ORF">DFH08DRAFT_786711</name>
</gene>
<dbReference type="AlphaFoldDB" id="A0AAD7EIR8"/>
<evidence type="ECO:0000313" key="1">
    <source>
        <dbReference type="EMBL" id="KAJ7328490.1"/>
    </source>
</evidence>
<comment type="caution">
    <text evidence="1">The sequence shown here is derived from an EMBL/GenBank/DDBJ whole genome shotgun (WGS) entry which is preliminary data.</text>
</comment>
<reference evidence="1" key="1">
    <citation type="submission" date="2023-03" db="EMBL/GenBank/DDBJ databases">
        <title>Massive genome expansion in bonnet fungi (Mycena s.s.) driven by repeated elements and novel gene families across ecological guilds.</title>
        <authorList>
            <consortium name="Lawrence Berkeley National Laboratory"/>
            <person name="Harder C.B."/>
            <person name="Miyauchi S."/>
            <person name="Viragh M."/>
            <person name="Kuo A."/>
            <person name="Thoen E."/>
            <person name="Andreopoulos B."/>
            <person name="Lu D."/>
            <person name="Skrede I."/>
            <person name="Drula E."/>
            <person name="Henrissat B."/>
            <person name="Morin E."/>
            <person name="Kohler A."/>
            <person name="Barry K."/>
            <person name="LaButti K."/>
            <person name="Morin E."/>
            <person name="Salamov A."/>
            <person name="Lipzen A."/>
            <person name="Mereny Z."/>
            <person name="Hegedus B."/>
            <person name="Baldrian P."/>
            <person name="Stursova M."/>
            <person name="Weitz H."/>
            <person name="Taylor A."/>
            <person name="Grigoriev I.V."/>
            <person name="Nagy L.G."/>
            <person name="Martin F."/>
            <person name="Kauserud H."/>
        </authorList>
    </citation>
    <scope>NUCLEOTIDE SEQUENCE</scope>
    <source>
        <strain evidence="1">CBHHK002</strain>
    </source>
</reference>
<dbReference type="Proteomes" id="UP001218218">
    <property type="component" value="Unassembled WGS sequence"/>
</dbReference>
<sequence>MYAFSSPDILKGALDVAIARDGASWLLVTPKGNAFLETRQLAHLNHSTPATADTSSSSSSVASRFCRFWFDSDWDRRPTPWSDLLAALLTIEPKAPIKRTGQTRRMVAELGGEREAVEVEVLLDESELCKVCYYCGEFESTRLGPEDAYRKIGGEGYTSTYSCYSCMGLSFVARSALRSKRKNEPPSVMNRVLQMFSRN</sequence>
<name>A0AAD7EIR8_9AGAR</name>
<accession>A0AAD7EIR8</accession>